<dbReference type="GO" id="GO:0006298">
    <property type="term" value="P:mismatch repair"/>
    <property type="evidence" value="ECO:0007669"/>
    <property type="project" value="InterPro"/>
</dbReference>
<dbReference type="SUPFAM" id="SSF55271">
    <property type="entry name" value="DNA repair protein MutS, domain I"/>
    <property type="match status" value="1"/>
</dbReference>
<reference evidence="1 2" key="1">
    <citation type="submission" date="2018-08" db="EMBL/GenBank/DDBJ databases">
        <title>A genome reference for cultivated species of the human gut microbiota.</title>
        <authorList>
            <person name="Zou Y."/>
            <person name="Xue W."/>
            <person name="Luo G."/>
        </authorList>
    </citation>
    <scope>NUCLEOTIDE SEQUENCE [LARGE SCALE GENOMIC DNA]</scope>
    <source>
        <strain evidence="1 2">AM30-40</strain>
    </source>
</reference>
<comment type="caution">
    <text evidence="1">The sequence shown here is derived from an EMBL/GenBank/DDBJ whole genome shotgun (WGS) entry which is preliminary data.</text>
</comment>
<dbReference type="GO" id="GO:0030983">
    <property type="term" value="F:mismatched DNA binding"/>
    <property type="evidence" value="ECO:0007669"/>
    <property type="project" value="InterPro"/>
</dbReference>
<dbReference type="Gene3D" id="3.40.1170.10">
    <property type="entry name" value="DNA repair protein MutS, domain I"/>
    <property type="match status" value="1"/>
</dbReference>
<evidence type="ECO:0000313" key="1">
    <source>
        <dbReference type="EMBL" id="RHD82835.1"/>
    </source>
</evidence>
<organism evidence="1 2">
    <name type="scientific">Phocaeicola vulgatus</name>
    <name type="common">Bacteroides vulgatus</name>
    <dbReference type="NCBI Taxonomy" id="821"/>
    <lineage>
        <taxon>Bacteria</taxon>
        <taxon>Pseudomonadati</taxon>
        <taxon>Bacteroidota</taxon>
        <taxon>Bacteroidia</taxon>
        <taxon>Bacteroidales</taxon>
        <taxon>Bacteroidaceae</taxon>
        <taxon>Phocaeicola</taxon>
    </lineage>
</organism>
<dbReference type="EMBL" id="QSJM01000011">
    <property type="protein sequence ID" value="RHD82835.1"/>
    <property type="molecule type" value="Genomic_DNA"/>
</dbReference>
<dbReference type="GO" id="GO:0005524">
    <property type="term" value="F:ATP binding"/>
    <property type="evidence" value="ECO:0007669"/>
    <property type="project" value="InterPro"/>
</dbReference>
<dbReference type="Proteomes" id="UP000283429">
    <property type="component" value="Unassembled WGS sequence"/>
</dbReference>
<dbReference type="InterPro" id="IPR016151">
    <property type="entry name" value="DNA_mismatch_repair_MutS_N"/>
</dbReference>
<proteinExistence type="predicted"/>
<accession>A0A174VE70</accession>
<dbReference type="RefSeq" id="WP_057279731.1">
    <property type="nucleotide sequence ID" value="NZ_CAXTQT010000017.1"/>
</dbReference>
<name>A0A174VE70_PHOVU</name>
<dbReference type="Pfam" id="PF01624">
    <property type="entry name" value="MutS_I"/>
    <property type="match status" value="1"/>
</dbReference>
<dbReference type="InterPro" id="IPR007695">
    <property type="entry name" value="DNA_mismatch_repair_MutS-lik_N"/>
</dbReference>
<sequence>MKKEQIIRQCYGGMKEKHGVETITLFHVGDSYEAYFEDAETISRIMVAPLFKMTAANIPAVRISDTAMEECRNRLLDAGHEVCVSEFRGASGRHILKIL</sequence>
<dbReference type="AlphaFoldDB" id="A0A174VE70"/>
<evidence type="ECO:0000313" key="2">
    <source>
        <dbReference type="Proteomes" id="UP000283429"/>
    </source>
</evidence>
<gene>
    <name evidence="1" type="ORF">DW783_05325</name>
</gene>
<protein>
    <submittedName>
        <fullName evidence="1">Uncharacterized protein</fullName>
    </submittedName>
</protein>